<organism evidence="1 2">
    <name type="scientific">Ensete ventricosum</name>
    <name type="common">Abyssinian banana</name>
    <name type="synonym">Musa ensete</name>
    <dbReference type="NCBI Taxonomy" id="4639"/>
    <lineage>
        <taxon>Eukaryota</taxon>
        <taxon>Viridiplantae</taxon>
        <taxon>Streptophyta</taxon>
        <taxon>Embryophyta</taxon>
        <taxon>Tracheophyta</taxon>
        <taxon>Spermatophyta</taxon>
        <taxon>Magnoliopsida</taxon>
        <taxon>Liliopsida</taxon>
        <taxon>Zingiberales</taxon>
        <taxon>Musaceae</taxon>
        <taxon>Ensete</taxon>
    </lineage>
</organism>
<proteinExistence type="predicted"/>
<comment type="caution">
    <text evidence="1">The sequence shown here is derived from an EMBL/GenBank/DDBJ whole genome shotgun (WGS) entry which is preliminary data.</text>
</comment>
<evidence type="ECO:0000313" key="1">
    <source>
        <dbReference type="EMBL" id="KAJ8511640.1"/>
    </source>
</evidence>
<sequence length="111" mass="11954">MTPGLCEAEEGRIDFERFALKIVESESLFLREDVRVRCGFFPDIASGTGGGAAGVDAVMCTSPPGHVDRDVEEMGRKEKKGFWREVRGFGGVVSAFCGLGLKPQRGGLEVS</sequence>
<reference evidence="1 2" key="1">
    <citation type="submission" date="2022-12" db="EMBL/GenBank/DDBJ databases">
        <title>Chromosome-scale assembly of the Ensete ventricosum genome.</title>
        <authorList>
            <person name="Dussert Y."/>
            <person name="Stocks J."/>
            <person name="Wendawek A."/>
            <person name="Woldeyes F."/>
            <person name="Nichols R.A."/>
            <person name="Borrell J.S."/>
        </authorList>
    </citation>
    <scope>NUCLEOTIDE SEQUENCE [LARGE SCALE GENOMIC DNA]</scope>
    <source>
        <strain evidence="2">cv. Maze</strain>
        <tissue evidence="1">Seeds</tissue>
    </source>
</reference>
<dbReference type="Proteomes" id="UP001222027">
    <property type="component" value="Unassembled WGS sequence"/>
</dbReference>
<dbReference type="AlphaFoldDB" id="A0AAV8RWV9"/>
<protein>
    <submittedName>
        <fullName evidence="1">Uncharacterized protein</fullName>
    </submittedName>
</protein>
<dbReference type="EMBL" id="JAQQAF010000001">
    <property type="protein sequence ID" value="KAJ8511640.1"/>
    <property type="molecule type" value="Genomic_DNA"/>
</dbReference>
<keyword evidence="2" id="KW-1185">Reference proteome</keyword>
<name>A0AAV8RWV9_ENSVE</name>
<gene>
    <name evidence="1" type="ORF">OPV22_002074</name>
</gene>
<evidence type="ECO:0000313" key="2">
    <source>
        <dbReference type="Proteomes" id="UP001222027"/>
    </source>
</evidence>
<accession>A0AAV8RWV9</accession>